<comment type="catalytic activity">
    <reaction evidence="1">
        <text>Hydrolysis of terminal non-reducing alpha-L-rhamnose residues in alpha-L-rhamnosides.</text>
        <dbReference type="EC" id="3.2.1.40"/>
    </reaction>
</comment>
<dbReference type="PANTHER" id="PTHR33307:SF6">
    <property type="entry name" value="ALPHA-RHAMNOSIDASE (EUROFUNG)-RELATED"/>
    <property type="match status" value="1"/>
</dbReference>
<feature type="domain" description="Alpha-L-rhamnosidase C-terminal" evidence="8">
    <location>
        <begin position="815"/>
        <end position="889"/>
    </location>
</feature>
<evidence type="ECO:0000259" key="8">
    <source>
        <dbReference type="Pfam" id="PF17390"/>
    </source>
</evidence>
<feature type="domain" description="Alpha-L-rhamnosidase six-hairpin glycosidase" evidence="7">
    <location>
        <begin position="468"/>
        <end position="812"/>
    </location>
</feature>
<evidence type="ECO:0000256" key="4">
    <source>
        <dbReference type="SAM" id="SignalP"/>
    </source>
</evidence>
<reference evidence="9" key="1">
    <citation type="submission" date="2011-09" db="EMBL/GenBank/DDBJ databases">
        <title>The permanent draft genome of Mucilaginibacter paludis DSM 18603.</title>
        <authorList>
            <consortium name="US DOE Joint Genome Institute (JGI-PGF)"/>
            <person name="Lucas S."/>
            <person name="Han J."/>
            <person name="Lapidus A."/>
            <person name="Bruce D."/>
            <person name="Goodwin L."/>
            <person name="Pitluck S."/>
            <person name="Peters L."/>
            <person name="Kyrpides N."/>
            <person name="Mavromatis K."/>
            <person name="Ivanova N."/>
            <person name="Mikhailova N."/>
            <person name="Held B."/>
            <person name="Detter J.C."/>
            <person name="Tapia R."/>
            <person name="Han C."/>
            <person name="Land M."/>
            <person name="Hauser L."/>
            <person name="Markowitz V."/>
            <person name="Cheng J.-F."/>
            <person name="Hugenholtz P."/>
            <person name="Woyke T."/>
            <person name="Wu D."/>
            <person name="Tindall B."/>
            <person name="Brambilla E."/>
            <person name="Klenk H.-P."/>
            <person name="Eisen J.A."/>
        </authorList>
    </citation>
    <scope>NUCLEOTIDE SEQUENCE [LARGE SCALE GENOMIC DNA]</scope>
    <source>
        <strain evidence="9">DSM 18603</strain>
    </source>
</reference>
<dbReference type="RefSeq" id="WP_008512787.1">
    <property type="nucleotide sequence ID" value="NZ_CM001403.1"/>
</dbReference>
<dbReference type="InterPro" id="IPR012341">
    <property type="entry name" value="6hp_glycosidase-like_sf"/>
</dbReference>
<dbReference type="Pfam" id="PF25788">
    <property type="entry name" value="Ig_Rha78A_N"/>
    <property type="match status" value="1"/>
</dbReference>
<sequence length="925" mass="104294">MKLIRNTYRLLLALLLGAVSSAVFGGKLPPVPQLQNLRCEMLVDPEGIDAVNPRLSWEITSGERDVQQIAYHILVASSAEKLAANTGDLWDSGVVKSGRSVQVTYAGKILVSRASCFWKIKVITSKGESNWSKMATWSMGLLKPTDWQAKWIGLDKSFAWDSVSKFSRLSARYFRKEFKAQAAIKKATVYIAGLGLYELYINGTQVGNQVMAPSPTDFTKAVKYNTYDVTAQLKQGDNAIGTILGNGRFFTMRQNYKPLKIKTFGYPKMQLQLEVLYADGTKKIIASDDSWKVTTDGPIRTNNEYDGEEYDANKELTGWAAPGFNDASWLKPGLVQSPGGRVEAQMNEKIRVVDLIRPKSITQLNPTTYVMDMGQNMAGWIKMKVKGTKGQKVELRFAETTKSDGELYVANLRDAKATDVYTLKGGETESWHPVFVYHGFRYVEIVGYPGTPTIADFEGQVVNDDLENTGRFETSSQLVNQIYKNAYWGIRANYKGMPLDCPQRNERMPWLADHATGSYSESFVFDNAKLYAKWVDDIADSQKPEGNLPDVAPAYWNYYSDDVTWPATYLIVADMLYQQYGDTKPIAKHYDSMKKWLGYMQGKYMKDYILTKDKYGDWCVPPESPQLIHSKDTLRATDGKLIATAYYFRLLSLMQKFAKILNKPQDAQQFEVLSAKIKTAFNQQFFNDKTSRYSNNSVTSNLLPMYFGMVPEGKREAVFKNIEDKIMIDNTGHISTGVIGTQWLMRSLTDNQRTDIAYHIVSNTDYPSWGYMVNKGATTFWELWNGDTANPQMNSQNHVMLLGDLLVWFYEDLAGIKTNPLQPAFKQLMMKPEPVEGLDFVNASYHSIQGMISSNWKKDGKTFTWNITIPANASAVIYVPATSEAGVFESDKKAAVSEGVQFIRMEKDRAVFKISSGNYSFKSAL</sequence>
<evidence type="ECO:0000256" key="3">
    <source>
        <dbReference type="ARBA" id="ARBA00022801"/>
    </source>
</evidence>
<evidence type="ECO:0000256" key="2">
    <source>
        <dbReference type="ARBA" id="ARBA00012652"/>
    </source>
</evidence>
<dbReference type="STRING" id="714943.Mucpa_6752"/>
<dbReference type="InterPro" id="IPR013783">
    <property type="entry name" value="Ig-like_fold"/>
</dbReference>
<dbReference type="Gene3D" id="1.50.10.10">
    <property type="match status" value="1"/>
</dbReference>
<dbReference type="GO" id="GO:0030596">
    <property type="term" value="F:alpha-L-rhamnosidase activity"/>
    <property type="evidence" value="ECO:0007669"/>
    <property type="project" value="UniProtKB-EC"/>
</dbReference>
<dbReference type="Gene3D" id="2.60.120.260">
    <property type="entry name" value="Galactose-binding domain-like"/>
    <property type="match status" value="2"/>
</dbReference>
<dbReference type="eggNOG" id="COG4692">
    <property type="taxonomic scope" value="Bacteria"/>
</dbReference>
<feature type="domain" description="Bacterial alpha-L-rhamnosidase N-terminal" evidence="6">
    <location>
        <begin position="183"/>
        <end position="353"/>
    </location>
</feature>
<evidence type="ECO:0000313" key="9">
    <source>
        <dbReference type="EMBL" id="EHQ30801.1"/>
    </source>
</evidence>
<dbReference type="Pfam" id="PF05592">
    <property type="entry name" value="Bac_rhamnosid"/>
    <property type="match status" value="1"/>
</dbReference>
<dbReference type="InterPro" id="IPR008928">
    <property type="entry name" value="6-hairpin_glycosidase_sf"/>
</dbReference>
<protein>
    <recommendedName>
        <fullName evidence="2">alpha-L-rhamnosidase</fullName>
        <ecNumber evidence="2">3.2.1.40</ecNumber>
    </recommendedName>
</protein>
<evidence type="ECO:0000313" key="10">
    <source>
        <dbReference type="Proteomes" id="UP000002774"/>
    </source>
</evidence>
<accession>H1YEP1</accession>
<dbReference type="InterPro" id="IPR016007">
    <property type="entry name" value="Alpha_rhamnosid"/>
</dbReference>
<keyword evidence="10" id="KW-1185">Reference proteome</keyword>
<dbReference type="InterPro" id="IPR008902">
    <property type="entry name" value="Rhamnosid_concanavalin"/>
</dbReference>
<feature type="signal peptide" evidence="4">
    <location>
        <begin position="1"/>
        <end position="25"/>
    </location>
</feature>
<dbReference type="PIRSF" id="PIRSF010631">
    <property type="entry name" value="A-rhamnsds"/>
    <property type="match status" value="1"/>
</dbReference>
<dbReference type="Pfam" id="PF08531">
    <property type="entry name" value="Bac_rhamnosid_N"/>
    <property type="match status" value="1"/>
</dbReference>
<dbReference type="InterPro" id="IPR035396">
    <property type="entry name" value="Bac_rhamnosid6H"/>
</dbReference>
<dbReference type="Gene3D" id="2.60.420.10">
    <property type="entry name" value="Maltose phosphorylase, domain 3"/>
    <property type="match status" value="1"/>
</dbReference>
<evidence type="ECO:0000259" key="6">
    <source>
        <dbReference type="Pfam" id="PF08531"/>
    </source>
</evidence>
<dbReference type="InterPro" id="IPR013737">
    <property type="entry name" value="Bac_rhamnosid_N"/>
</dbReference>
<feature type="chain" id="PRO_5003557806" description="alpha-L-rhamnosidase" evidence="4">
    <location>
        <begin position="26"/>
        <end position="925"/>
    </location>
</feature>
<dbReference type="SMR" id="H1YEP1"/>
<evidence type="ECO:0000259" key="7">
    <source>
        <dbReference type="Pfam" id="PF17389"/>
    </source>
</evidence>
<proteinExistence type="predicted"/>
<dbReference type="SUPFAM" id="SSF48208">
    <property type="entry name" value="Six-hairpin glycosidases"/>
    <property type="match status" value="1"/>
</dbReference>
<organism evidence="9 10">
    <name type="scientific">Mucilaginibacter paludis DSM 18603</name>
    <dbReference type="NCBI Taxonomy" id="714943"/>
    <lineage>
        <taxon>Bacteria</taxon>
        <taxon>Pseudomonadati</taxon>
        <taxon>Bacteroidota</taxon>
        <taxon>Sphingobacteriia</taxon>
        <taxon>Sphingobacteriales</taxon>
        <taxon>Sphingobacteriaceae</taxon>
        <taxon>Mucilaginibacter</taxon>
    </lineage>
</organism>
<dbReference type="HOGENOM" id="CLU_002926_1_1_10"/>
<evidence type="ECO:0000259" key="5">
    <source>
        <dbReference type="Pfam" id="PF05592"/>
    </source>
</evidence>
<dbReference type="OrthoDB" id="9766741at2"/>
<name>H1YEP1_9SPHI</name>
<dbReference type="Pfam" id="PF17390">
    <property type="entry name" value="Bac_rhamnosid_C"/>
    <property type="match status" value="1"/>
</dbReference>
<dbReference type="PANTHER" id="PTHR33307">
    <property type="entry name" value="ALPHA-RHAMNOSIDASE (EUROFUNG)"/>
    <property type="match status" value="1"/>
</dbReference>
<dbReference type="EMBL" id="CM001403">
    <property type="protein sequence ID" value="EHQ30801.1"/>
    <property type="molecule type" value="Genomic_DNA"/>
</dbReference>
<dbReference type="AlphaFoldDB" id="H1YEP1"/>
<dbReference type="Gene3D" id="2.60.40.10">
    <property type="entry name" value="Immunoglobulins"/>
    <property type="match status" value="1"/>
</dbReference>
<feature type="domain" description="Alpha-L-rhamnosidase concanavalin-like" evidence="5">
    <location>
        <begin position="363"/>
        <end position="462"/>
    </location>
</feature>
<dbReference type="GO" id="GO:0005975">
    <property type="term" value="P:carbohydrate metabolic process"/>
    <property type="evidence" value="ECO:0007669"/>
    <property type="project" value="InterPro"/>
</dbReference>
<dbReference type="Pfam" id="PF17389">
    <property type="entry name" value="Bac_rhamnosid6H"/>
    <property type="match status" value="1"/>
</dbReference>
<dbReference type="EC" id="3.2.1.40" evidence="2"/>
<dbReference type="InterPro" id="IPR035398">
    <property type="entry name" value="Bac_rhamnosid_C"/>
</dbReference>
<dbReference type="Proteomes" id="UP000002774">
    <property type="component" value="Chromosome"/>
</dbReference>
<keyword evidence="3" id="KW-0378">Hydrolase</keyword>
<evidence type="ECO:0000256" key="1">
    <source>
        <dbReference type="ARBA" id="ARBA00001445"/>
    </source>
</evidence>
<keyword evidence="4" id="KW-0732">Signal</keyword>
<gene>
    <name evidence="9" type="ORF">Mucpa_6752</name>
</gene>